<feature type="region of interest" description="Disordered" evidence="6">
    <location>
        <begin position="328"/>
        <end position="354"/>
    </location>
</feature>
<dbReference type="Proteomes" id="UP000693970">
    <property type="component" value="Unassembled WGS sequence"/>
</dbReference>
<dbReference type="InterPro" id="IPR005016">
    <property type="entry name" value="TDE1/TMS"/>
</dbReference>
<comment type="caution">
    <text evidence="8">The sequence shown here is derived from an EMBL/GenBank/DDBJ whole genome shotgun (WGS) entry which is preliminary data.</text>
</comment>
<reference evidence="8" key="1">
    <citation type="journal article" date="2021" name="Sci. Rep.">
        <title>Diploid genomic architecture of Nitzschia inconspicua, an elite biomass production diatom.</title>
        <authorList>
            <person name="Oliver A."/>
            <person name="Podell S."/>
            <person name="Pinowska A."/>
            <person name="Traller J.C."/>
            <person name="Smith S.R."/>
            <person name="McClure R."/>
            <person name="Beliaev A."/>
            <person name="Bohutskyi P."/>
            <person name="Hill E.A."/>
            <person name="Rabines A."/>
            <person name="Zheng H."/>
            <person name="Allen L.Z."/>
            <person name="Kuo A."/>
            <person name="Grigoriev I.V."/>
            <person name="Allen A.E."/>
            <person name="Hazlebeck D."/>
            <person name="Allen E.E."/>
        </authorList>
    </citation>
    <scope>NUCLEOTIDE SEQUENCE</scope>
    <source>
        <strain evidence="8">Hildebrandi</strain>
    </source>
</reference>
<reference evidence="8" key="2">
    <citation type="submission" date="2021-04" db="EMBL/GenBank/DDBJ databases">
        <authorList>
            <person name="Podell S."/>
        </authorList>
    </citation>
    <scope>NUCLEOTIDE SEQUENCE</scope>
    <source>
        <strain evidence="8">Hildebrandi</strain>
    </source>
</reference>
<feature type="transmembrane region" description="Helical" evidence="7">
    <location>
        <begin position="241"/>
        <end position="260"/>
    </location>
</feature>
<feature type="transmembrane region" description="Helical" evidence="7">
    <location>
        <begin position="49"/>
        <end position="70"/>
    </location>
</feature>
<feature type="transmembrane region" description="Helical" evidence="7">
    <location>
        <begin position="399"/>
        <end position="417"/>
    </location>
</feature>
<keyword evidence="5 7" id="KW-0472">Membrane</keyword>
<evidence type="ECO:0000256" key="4">
    <source>
        <dbReference type="ARBA" id="ARBA00022989"/>
    </source>
</evidence>
<dbReference type="PANTHER" id="PTHR10383">
    <property type="entry name" value="SERINE INCORPORATOR"/>
    <property type="match status" value="1"/>
</dbReference>
<gene>
    <name evidence="8" type="ORF">IV203_001786</name>
</gene>
<feature type="transmembrane region" description="Helical" evidence="7">
    <location>
        <begin position="137"/>
        <end position="156"/>
    </location>
</feature>
<evidence type="ECO:0000313" key="8">
    <source>
        <dbReference type="EMBL" id="KAG7357098.1"/>
    </source>
</evidence>
<sequence length="466" mass="49706">MASILTCVATGAAWCFCTAAASLLSSCCGNDKPSHVAPGASSGRKRSVLLLLLSIGIAFAFQYGVAPYIVGISISNYVTNAWLSGCEDYETDALMEECAGQNGVYRSALAALIFYILAAIAVAFKRTANREAWPAKYVLFLLLVLGFCFVPNDPLFSDIYVNVARIGGILFILFQQVVFVDLAYNWNDGWVEKSNQAESEEMGSGKKWLVAILVSAISLFVLSIVGWALLFYFFGGCGTNVAFITVTIILALMVTVAQLWGTEGSLLSSSIISAYATMLCYNAVTRNPDPICNPQLGGDDTLSIVIGVGLTVVSLGYVGWSTTADRTLGRRGEDDEEGNALEVGPAQSTAGEEKAKVGGVVTNNYKSTNDAEAGGDAAETGPTELEGPVPNTFSNNWKLNIALAVVTCFFSMALTGWGSIEANGNVANPQVGKASMWIIIASQWVAMLLYVWTLVAPRLFPDRDFS</sequence>
<protein>
    <submittedName>
        <fullName evidence="8">Serine incorporator domain containing protein</fullName>
    </submittedName>
</protein>
<keyword evidence="3 7" id="KW-0812">Transmembrane</keyword>
<name>A0A9K3L7Y7_9STRA</name>
<feature type="transmembrane region" description="Helical" evidence="7">
    <location>
        <begin position="437"/>
        <end position="460"/>
    </location>
</feature>
<feature type="transmembrane region" description="Helical" evidence="7">
    <location>
        <begin position="208"/>
        <end position="234"/>
    </location>
</feature>
<keyword evidence="4 7" id="KW-1133">Transmembrane helix</keyword>
<evidence type="ECO:0000256" key="6">
    <source>
        <dbReference type="SAM" id="MobiDB-lite"/>
    </source>
</evidence>
<comment type="similarity">
    <text evidence="2">Belongs to the TDE1 family.</text>
</comment>
<evidence type="ECO:0000256" key="3">
    <source>
        <dbReference type="ARBA" id="ARBA00022692"/>
    </source>
</evidence>
<evidence type="ECO:0000313" key="9">
    <source>
        <dbReference type="Proteomes" id="UP000693970"/>
    </source>
</evidence>
<keyword evidence="9" id="KW-1185">Reference proteome</keyword>
<feature type="transmembrane region" description="Helical" evidence="7">
    <location>
        <begin position="302"/>
        <end position="320"/>
    </location>
</feature>
<organism evidence="8 9">
    <name type="scientific">Nitzschia inconspicua</name>
    <dbReference type="NCBI Taxonomy" id="303405"/>
    <lineage>
        <taxon>Eukaryota</taxon>
        <taxon>Sar</taxon>
        <taxon>Stramenopiles</taxon>
        <taxon>Ochrophyta</taxon>
        <taxon>Bacillariophyta</taxon>
        <taxon>Bacillariophyceae</taxon>
        <taxon>Bacillariophycidae</taxon>
        <taxon>Bacillariales</taxon>
        <taxon>Bacillariaceae</taxon>
        <taxon>Nitzschia</taxon>
    </lineage>
</organism>
<dbReference type="EMBL" id="JAGRRH010000015">
    <property type="protein sequence ID" value="KAG7357098.1"/>
    <property type="molecule type" value="Genomic_DNA"/>
</dbReference>
<dbReference type="PANTHER" id="PTHR10383:SF9">
    <property type="entry name" value="SERINE INCORPORATOR, ISOFORM F"/>
    <property type="match status" value="1"/>
</dbReference>
<evidence type="ECO:0000256" key="5">
    <source>
        <dbReference type="ARBA" id="ARBA00023136"/>
    </source>
</evidence>
<feature type="transmembrane region" description="Helical" evidence="7">
    <location>
        <begin position="104"/>
        <end position="125"/>
    </location>
</feature>
<feature type="region of interest" description="Disordered" evidence="6">
    <location>
        <begin position="366"/>
        <end position="389"/>
    </location>
</feature>
<feature type="compositionally biased region" description="Low complexity" evidence="6">
    <location>
        <begin position="370"/>
        <end position="379"/>
    </location>
</feature>
<evidence type="ECO:0000256" key="1">
    <source>
        <dbReference type="ARBA" id="ARBA00004141"/>
    </source>
</evidence>
<accession>A0A9K3L7Y7</accession>
<dbReference type="OrthoDB" id="5963193at2759"/>
<dbReference type="GO" id="GO:0016020">
    <property type="term" value="C:membrane"/>
    <property type="evidence" value="ECO:0007669"/>
    <property type="project" value="UniProtKB-SubCell"/>
</dbReference>
<dbReference type="Pfam" id="PF03348">
    <property type="entry name" value="Serinc"/>
    <property type="match status" value="1"/>
</dbReference>
<comment type="subcellular location">
    <subcellularLocation>
        <location evidence="1">Membrane</location>
        <topology evidence="1">Multi-pass membrane protein</topology>
    </subcellularLocation>
</comment>
<evidence type="ECO:0000256" key="2">
    <source>
        <dbReference type="ARBA" id="ARBA00006665"/>
    </source>
</evidence>
<evidence type="ECO:0000256" key="7">
    <source>
        <dbReference type="SAM" id="Phobius"/>
    </source>
</evidence>
<proteinExistence type="inferred from homology"/>
<dbReference type="AlphaFoldDB" id="A0A9K3L7Y7"/>